<gene>
    <name evidence="3" type="ORF">M407DRAFT_243266</name>
</gene>
<dbReference type="GO" id="GO:0000166">
    <property type="term" value="F:nucleotide binding"/>
    <property type="evidence" value="ECO:0007669"/>
    <property type="project" value="InterPro"/>
</dbReference>
<feature type="compositionally biased region" description="Polar residues" evidence="1">
    <location>
        <begin position="230"/>
        <end position="240"/>
    </location>
</feature>
<feature type="compositionally biased region" description="Acidic residues" evidence="1">
    <location>
        <begin position="1"/>
        <end position="11"/>
    </location>
</feature>
<feature type="region of interest" description="Disordered" evidence="1">
    <location>
        <begin position="156"/>
        <end position="183"/>
    </location>
</feature>
<feature type="compositionally biased region" description="Low complexity" evidence="1">
    <location>
        <begin position="205"/>
        <end position="218"/>
    </location>
</feature>
<reference evidence="4" key="2">
    <citation type="submission" date="2015-01" db="EMBL/GenBank/DDBJ databases">
        <title>Evolutionary Origins and Diversification of the Mycorrhizal Mutualists.</title>
        <authorList>
            <consortium name="DOE Joint Genome Institute"/>
            <consortium name="Mycorrhizal Genomics Consortium"/>
            <person name="Kohler A."/>
            <person name="Kuo A."/>
            <person name="Nagy L.G."/>
            <person name="Floudas D."/>
            <person name="Copeland A."/>
            <person name="Barry K.W."/>
            <person name="Cichocki N."/>
            <person name="Veneault-Fourrey C."/>
            <person name="LaButti K."/>
            <person name="Lindquist E.A."/>
            <person name="Lipzen A."/>
            <person name="Lundell T."/>
            <person name="Morin E."/>
            <person name="Murat C."/>
            <person name="Riley R."/>
            <person name="Ohm R."/>
            <person name="Sun H."/>
            <person name="Tunlid A."/>
            <person name="Henrissat B."/>
            <person name="Grigoriev I.V."/>
            <person name="Hibbett D.S."/>
            <person name="Martin F."/>
        </authorList>
    </citation>
    <scope>NUCLEOTIDE SEQUENCE [LARGE SCALE GENOMIC DNA]</scope>
    <source>
        <strain evidence="4">MUT 4182</strain>
    </source>
</reference>
<dbReference type="InterPro" id="IPR002121">
    <property type="entry name" value="HRDC_dom"/>
</dbReference>
<evidence type="ECO:0000313" key="3">
    <source>
        <dbReference type="EMBL" id="KIO27819.1"/>
    </source>
</evidence>
<dbReference type="PROSITE" id="PS50967">
    <property type="entry name" value="HRDC"/>
    <property type="match status" value="1"/>
</dbReference>
<dbReference type="HOGENOM" id="CLU_1103457_0_0_1"/>
<accession>A0A0C3QM29</accession>
<sequence length="252" mass="26715">MEEIEEDEDDEYHPPPTEDPIDDDFPPARISRAGIKPGRNNEGNTGDISLSSSEVGSMAVDPVTRCYRVLKTVRTRIATERGVSSVGAVLSDETLQLIAAIQPLDVPSFKRALHETLGDPGVAAAKWEQYGKSFLAAITDQLLGSQVHLSQRDHANDHAFRSPPPTSARHKSGGAALGKPRNSFDSGKLRAAYAYQATASSASSSVSTSSVVNGAGASMKSKGQFRPGNASGSARPTGKSTGWIKPMPTARR</sequence>
<dbReference type="InterPro" id="IPR010997">
    <property type="entry name" value="HRDC-like_sf"/>
</dbReference>
<evidence type="ECO:0000259" key="2">
    <source>
        <dbReference type="PROSITE" id="PS50967"/>
    </source>
</evidence>
<organism evidence="3 4">
    <name type="scientific">Tulasnella calospora MUT 4182</name>
    <dbReference type="NCBI Taxonomy" id="1051891"/>
    <lineage>
        <taxon>Eukaryota</taxon>
        <taxon>Fungi</taxon>
        <taxon>Dikarya</taxon>
        <taxon>Basidiomycota</taxon>
        <taxon>Agaricomycotina</taxon>
        <taxon>Agaricomycetes</taxon>
        <taxon>Cantharellales</taxon>
        <taxon>Tulasnellaceae</taxon>
        <taxon>Tulasnella</taxon>
    </lineage>
</organism>
<evidence type="ECO:0000256" key="1">
    <source>
        <dbReference type="SAM" id="MobiDB-lite"/>
    </source>
</evidence>
<proteinExistence type="predicted"/>
<feature type="domain" description="HRDC" evidence="2">
    <location>
        <begin position="60"/>
        <end position="148"/>
    </location>
</feature>
<dbReference type="SMART" id="SM00341">
    <property type="entry name" value="HRDC"/>
    <property type="match status" value="1"/>
</dbReference>
<dbReference type="Pfam" id="PF00570">
    <property type="entry name" value="HRDC"/>
    <property type="match status" value="1"/>
</dbReference>
<dbReference type="SUPFAM" id="SSF47819">
    <property type="entry name" value="HRDC-like"/>
    <property type="match status" value="1"/>
</dbReference>
<reference evidence="3 4" key="1">
    <citation type="submission" date="2014-04" db="EMBL/GenBank/DDBJ databases">
        <authorList>
            <consortium name="DOE Joint Genome Institute"/>
            <person name="Kuo A."/>
            <person name="Girlanda M."/>
            <person name="Perotto S."/>
            <person name="Kohler A."/>
            <person name="Nagy L.G."/>
            <person name="Floudas D."/>
            <person name="Copeland A."/>
            <person name="Barry K.W."/>
            <person name="Cichocki N."/>
            <person name="Veneault-Fourrey C."/>
            <person name="LaButti K."/>
            <person name="Lindquist E.A."/>
            <person name="Lipzen A."/>
            <person name="Lundell T."/>
            <person name="Morin E."/>
            <person name="Murat C."/>
            <person name="Sun H."/>
            <person name="Tunlid A."/>
            <person name="Henrissat B."/>
            <person name="Grigoriev I.V."/>
            <person name="Hibbett D.S."/>
            <person name="Martin F."/>
            <person name="Nordberg H.P."/>
            <person name="Cantor M.N."/>
            <person name="Hua S.X."/>
        </authorList>
    </citation>
    <scope>NUCLEOTIDE SEQUENCE [LARGE SCALE GENOMIC DNA]</scope>
    <source>
        <strain evidence="3 4">MUT 4182</strain>
    </source>
</reference>
<dbReference type="Proteomes" id="UP000054248">
    <property type="component" value="Unassembled WGS sequence"/>
</dbReference>
<keyword evidence="4" id="KW-1185">Reference proteome</keyword>
<dbReference type="OrthoDB" id="10261556at2759"/>
<dbReference type="GO" id="GO:0003676">
    <property type="term" value="F:nucleic acid binding"/>
    <property type="evidence" value="ECO:0007669"/>
    <property type="project" value="InterPro"/>
</dbReference>
<dbReference type="AlphaFoldDB" id="A0A0C3QM29"/>
<feature type="compositionally biased region" description="Polar residues" evidence="1">
    <location>
        <begin position="41"/>
        <end position="53"/>
    </location>
</feature>
<dbReference type="Gene3D" id="1.10.150.80">
    <property type="entry name" value="HRDC domain"/>
    <property type="match status" value="1"/>
</dbReference>
<name>A0A0C3QM29_9AGAM</name>
<dbReference type="InterPro" id="IPR044876">
    <property type="entry name" value="HRDC_dom_sf"/>
</dbReference>
<feature type="region of interest" description="Disordered" evidence="1">
    <location>
        <begin position="205"/>
        <end position="252"/>
    </location>
</feature>
<dbReference type="EMBL" id="KN823003">
    <property type="protein sequence ID" value="KIO27819.1"/>
    <property type="molecule type" value="Genomic_DNA"/>
</dbReference>
<protein>
    <recommendedName>
        <fullName evidence="2">HRDC domain-containing protein</fullName>
    </recommendedName>
</protein>
<feature type="region of interest" description="Disordered" evidence="1">
    <location>
        <begin position="1"/>
        <end position="53"/>
    </location>
</feature>
<evidence type="ECO:0000313" key="4">
    <source>
        <dbReference type="Proteomes" id="UP000054248"/>
    </source>
</evidence>